<keyword evidence="4" id="KW-1185">Reference proteome</keyword>
<keyword evidence="2" id="KW-1133">Transmembrane helix</keyword>
<feature type="transmembrane region" description="Helical" evidence="2">
    <location>
        <begin position="73"/>
        <end position="94"/>
    </location>
</feature>
<protein>
    <submittedName>
        <fullName evidence="3">Uncharacterized protein</fullName>
    </submittedName>
</protein>
<comment type="caution">
    <text evidence="3">The sequence shown here is derived from an EMBL/GenBank/DDBJ whole genome shotgun (WGS) entry which is preliminary data.</text>
</comment>
<accession>A0A367FE30</accession>
<feature type="compositionally biased region" description="Basic and acidic residues" evidence="1">
    <location>
        <begin position="1"/>
        <end position="15"/>
    </location>
</feature>
<evidence type="ECO:0000313" key="3">
    <source>
        <dbReference type="EMBL" id="RCG28623.1"/>
    </source>
</evidence>
<dbReference type="Proteomes" id="UP000253094">
    <property type="component" value="Unassembled WGS sequence"/>
</dbReference>
<keyword evidence="2" id="KW-0472">Membrane</keyword>
<evidence type="ECO:0000256" key="1">
    <source>
        <dbReference type="SAM" id="MobiDB-lite"/>
    </source>
</evidence>
<name>A0A367FE30_9ACTN</name>
<feature type="compositionally biased region" description="Polar residues" evidence="1">
    <location>
        <begin position="46"/>
        <end position="57"/>
    </location>
</feature>
<evidence type="ECO:0000256" key="2">
    <source>
        <dbReference type="SAM" id="Phobius"/>
    </source>
</evidence>
<dbReference type="AlphaFoldDB" id="A0A367FE30"/>
<evidence type="ECO:0000313" key="4">
    <source>
        <dbReference type="Proteomes" id="UP000253094"/>
    </source>
</evidence>
<gene>
    <name evidence="3" type="ORF">DQ384_23020</name>
</gene>
<feature type="region of interest" description="Disordered" evidence="1">
    <location>
        <begin position="1"/>
        <end position="67"/>
    </location>
</feature>
<sequence>MTDPPHDEPTTDSPDHGLANGSAGDGVVAGSPHEGFVAGSAHEGTATASPQDRTVTGSPHHGTATGSPRRRIVAWWLTAGAVAAVAALVVVLALPHGGGTARAGMPAAPDVEQRYGVRFTMVGVTADHGLLDVRFIVLDPDRAAAMLSDARRLPRVIVDTAGRALPSPALMPMIHDPVAGRTYYVLYRNSGGVIRRGDTVTLAFDQASVPHVPVL</sequence>
<proteinExistence type="predicted"/>
<reference evidence="3 4" key="1">
    <citation type="submission" date="2018-06" db="EMBL/GenBank/DDBJ databases">
        <title>Sphaerisporangium craniellae sp. nov., isolated from a marine sponge in the South China Sea.</title>
        <authorList>
            <person name="Li L."/>
        </authorList>
    </citation>
    <scope>NUCLEOTIDE SEQUENCE [LARGE SCALE GENOMIC DNA]</scope>
    <source>
        <strain evidence="3 4">CCTCC AA 208026</strain>
    </source>
</reference>
<dbReference type="EMBL" id="QOIL01000013">
    <property type="protein sequence ID" value="RCG28623.1"/>
    <property type="molecule type" value="Genomic_DNA"/>
</dbReference>
<organism evidence="3 4">
    <name type="scientific">Sphaerisporangium album</name>
    <dbReference type="NCBI Taxonomy" id="509200"/>
    <lineage>
        <taxon>Bacteria</taxon>
        <taxon>Bacillati</taxon>
        <taxon>Actinomycetota</taxon>
        <taxon>Actinomycetes</taxon>
        <taxon>Streptosporangiales</taxon>
        <taxon>Streptosporangiaceae</taxon>
        <taxon>Sphaerisporangium</taxon>
    </lineage>
</organism>
<keyword evidence="2" id="KW-0812">Transmembrane</keyword>